<organism evidence="1 2">
    <name type="scientific">Microbispora bryophytorum</name>
    <dbReference type="NCBI Taxonomy" id="1460882"/>
    <lineage>
        <taxon>Bacteria</taxon>
        <taxon>Bacillati</taxon>
        <taxon>Actinomycetota</taxon>
        <taxon>Actinomycetes</taxon>
        <taxon>Streptosporangiales</taxon>
        <taxon>Streptosporangiaceae</taxon>
        <taxon>Microbispora</taxon>
    </lineage>
</organism>
<evidence type="ECO:0000313" key="2">
    <source>
        <dbReference type="Proteomes" id="UP000653480"/>
    </source>
</evidence>
<evidence type="ECO:0000313" key="1">
    <source>
        <dbReference type="EMBL" id="GGO20989.1"/>
    </source>
</evidence>
<dbReference type="OrthoDB" id="9774900at2"/>
<reference evidence="1" key="2">
    <citation type="submission" date="2020-09" db="EMBL/GenBank/DDBJ databases">
        <authorList>
            <person name="Sun Q."/>
            <person name="Zhou Y."/>
        </authorList>
    </citation>
    <scope>NUCLEOTIDE SEQUENCE</scope>
    <source>
        <strain evidence="1">CGMCC 4.7138</strain>
    </source>
</reference>
<dbReference type="AlphaFoldDB" id="A0A8H9LBR5"/>
<gene>
    <name evidence="1" type="ORF">GCM10011574_47960</name>
</gene>
<accession>A0A8H9LBR5</accession>
<protein>
    <submittedName>
        <fullName evidence="1">Uncharacterized protein</fullName>
    </submittedName>
</protein>
<dbReference type="EMBL" id="BMMN01000009">
    <property type="protein sequence ID" value="GGO20989.1"/>
    <property type="molecule type" value="Genomic_DNA"/>
</dbReference>
<comment type="caution">
    <text evidence="1">The sequence shown here is derived from an EMBL/GenBank/DDBJ whole genome shotgun (WGS) entry which is preliminary data.</text>
</comment>
<keyword evidence="2" id="KW-1185">Reference proteome</keyword>
<dbReference type="RefSeq" id="WP_142571790.1">
    <property type="nucleotide sequence ID" value="NZ_BMMN01000009.1"/>
</dbReference>
<proteinExistence type="predicted"/>
<dbReference type="Proteomes" id="UP000653480">
    <property type="component" value="Unassembled WGS sequence"/>
</dbReference>
<reference evidence="1" key="1">
    <citation type="journal article" date="2014" name="Int. J. Syst. Evol. Microbiol.">
        <title>Complete genome sequence of Corynebacterium casei LMG S-19264T (=DSM 44701T), isolated from a smear-ripened cheese.</title>
        <authorList>
            <consortium name="US DOE Joint Genome Institute (JGI-PGF)"/>
            <person name="Walter F."/>
            <person name="Albersmeier A."/>
            <person name="Kalinowski J."/>
            <person name="Ruckert C."/>
        </authorList>
    </citation>
    <scope>NUCLEOTIDE SEQUENCE</scope>
    <source>
        <strain evidence="1">CGMCC 4.7138</strain>
    </source>
</reference>
<sequence>MWKSLHRPSSDWREFLDLERRTGDDVQGVEDRWHGKGATIVHWVNRGVTKPSPGRCNTWTAARKSVA</sequence>
<name>A0A8H9LBR5_9ACTN</name>